<dbReference type="InterPro" id="IPR036397">
    <property type="entry name" value="RNaseH_sf"/>
</dbReference>
<keyword evidence="2" id="KW-0540">Nuclease</keyword>
<keyword evidence="3" id="KW-0378">Hydrolase</keyword>
<dbReference type="AlphaFoldDB" id="A0A917F7D1"/>
<evidence type="ECO:0000313" key="9">
    <source>
        <dbReference type="EMBL" id="GGF57683.1"/>
    </source>
</evidence>
<comment type="catalytic activity">
    <reaction evidence="6">
        <text>DNA(n) + a 2'-deoxyribonucleoside 5'-triphosphate = DNA(n+1) + diphosphate</text>
        <dbReference type="Rhea" id="RHEA:22508"/>
        <dbReference type="Rhea" id="RHEA-COMP:17339"/>
        <dbReference type="Rhea" id="RHEA-COMP:17340"/>
        <dbReference type="ChEBI" id="CHEBI:33019"/>
        <dbReference type="ChEBI" id="CHEBI:61560"/>
        <dbReference type="ChEBI" id="CHEBI:173112"/>
        <dbReference type="EC" id="2.7.7.7"/>
    </reaction>
</comment>
<dbReference type="GO" id="GO:0003677">
    <property type="term" value="F:DNA binding"/>
    <property type="evidence" value="ECO:0007669"/>
    <property type="project" value="InterPro"/>
</dbReference>
<dbReference type="Proteomes" id="UP000606044">
    <property type="component" value="Unassembled WGS sequence"/>
</dbReference>
<protein>
    <recommendedName>
        <fullName evidence="1">DNA-directed DNA polymerase</fullName>
        <ecNumber evidence="1">2.7.7.7</ecNumber>
    </recommendedName>
</protein>
<sequence length="347" mass="38700">MPNRRIIVLDTETTGIQPYDKMVALAAIRFDHGTYAGHIYRIYDPRKDSDPGAFQVHGLDDWLLRFQPLFADEADEVKAWLQWADCLVMHNAAFDLRYVERELRKAERTPLDKPSFCTMTEARSRWPGSSAKLSACLTRFKLGTQDAQHDAFQDAYLTAQLYFRMHKVTIPDWPETWPRPTNLKSAPPAPPRPYPRRTVKKPARPGTGSSIPIAPSFVPRSLGELVAAARDAHMLIRFVGVRAQVPEDVQRQALDAHAHSLLAAFGLTRDEVLLDALRNAAMTLKGSQNGATTASKRLAEDGRELAVILPLLMDMVKSDGALSAAENQTIRHIFSTIRAASPEVAEP</sequence>
<dbReference type="PANTHER" id="PTHR30231">
    <property type="entry name" value="DNA POLYMERASE III SUBUNIT EPSILON"/>
    <property type="match status" value="1"/>
</dbReference>
<comment type="caution">
    <text evidence="9">The sequence shown here is derived from an EMBL/GenBank/DDBJ whole genome shotgun (WGS) entry which is preliminary data.</text>
</comment>
<reference evidence="9" key="1">
    <citation type="journal article" date="2014" name="Int. J. Syst. Evol. Microbiol.">
        <title>Complete genome sequence of Corynebacterium casei LMG S-19264T (=DSM 44701T), isolated from a smear-ripened cheese.</title>
        <authorList>
            <consortium name="US DOE Joint Genome Institute (JGI-PGF)"/>
            <person name="Walter F."/>
            <person name="Albersmeier A."/>
            <person name="Kalinowski J."/>
            <person name="Ruckert C."/>
        </authorList>
    </citation>
    <scope>NUCLEOTIDE SEQUENCE</scope>
    <source>
        <strain evidence="9">CCM 7897</strain>
    </source>
</reference>
<keyword evidence="10" id="KW-1185">Reference proteome</keyword>
<dbReference type="PANTHER" id="PTHR30231:SF4">
    <property type="entry name" value="PROTEIN NEN2"/>
    <property type="match status" value="1"/>
</dbReference>
<comment type="function">
    <text evidence="5">DNA polymerase III is a complex, multichain enzyme responsible for most of the replicative synthesis in bacteria. The epsilon subunit contain the editing function and is a proofreading 3'-5' exonuclease.</text>
</comment>
<evidence type="ECO:0000256" key="4">
    <source>
        <dbReference type="ARBA" id="ARBA00022839"/>
    </source>
</evidence>
<accession>A0A917F7D1</accession>
<evidence type="ECO:0000256" key="3">
    <source>
        <dbReference type="ARBA" id="ARBA00022801"/>
    </source>
</evidence>
<dbReference type="GO" id="GO:0006260">
    <property type="term" value="P:DNA replication"/>
    <property type="evidence" value="ECO:0007669"/>
    <property type="project" value="InterPro"/>
</dbReference>
<dbReference type="InterPro" id="IPR006054">
    <property type="entry name" value="DnaQ"/>
</dbReference>
<feature type="compositionally biased region" description="Basic residues" evidence="7">
    <location>
        <begin position="194"/>
        <end position="203"/>
    </location>
</feature>
<dbReference type="Pfam" id="PF00929">
    <property type="entry name" value="RNase_T"/>
    <property type="match status" value="1"/>
</dbReference>
<dbReference type="InterPro" id="IPR012337">
    <property type="entry name" value="RNaseH-like_sf"/>
</dbReference>
<feature type="domain" description="Exonuclease" evidence="8">
    <location>
        <begin position="5"/>
        <end position="175"/>
    </location>
</feature>
<evidence type="ECO:0000256" key="6">
    <source>
        <dbReference type="ARBA" id="ARBA00049244"/>
    </source>
</evidence>
<dbReference type="SUPFAM" id="SSF53098">
    <property type="entry name" value="Ribonuclease H-like"/>
    <property type="match status" value="1"/>
</dbReference>
<dbReference type="GO" id="GO:0003887">
    <property type="term" value="F:DNA-directed DNA polymerase activity"/>
    <property type="evidence" value="ECO:0007669"/>
    <property type="project" value="UniProtKB-EC"/>
</dbReference>
<feature type="region of interest" description="Disordered" evidence="7">
    <location>
        <begin position="178"/>
        <end position="212"/>
    </location>
</feature>
<evidence type="ECO:0000256" key="7">
    <source>
        <dbReference type="SAM" id="MobiDB-lite"/>
    </source>
</evidence>
<evidence type="ECO:0000256" key="5">
    <source>
        <dbReference type="ARBA" id="ARBA00025483"/>
    </source>
</evidence>
<keyword evidence="4" id="KW-0269">Exonuclease</keyword>
<dbReference type="RefSeq" id="WP_188577073.1">
    <property type="nucleotide sequence ID" value="NZ_BMCT01000001.1"/>
</dbReference>
<dbReference type="GO" id="GO:0008408">
    <property type="term" value="F:3'-5' exonuclease activity"/>
    <property type="evidence" value="ECO:0007669"/>
    <property type="project" value="TreeGrafter"/>
</dbReference>
<evidence type="ECO:0000256" key="2">
    <source>
        <dbReference type="ARBA" id="ARBA00022722"/>
    </source>
</evidence>
<dbReference type="EC" id="2.7.7.7" evidence="1"/>
<evidence type="ECO:0000259" key="8">
    <source>
        <dbReference type="SMART" id="SM00479"/>
    </source>
</evidence>
<evidence type="ECO:0000256" key="1">
    <source>
        <dbReference type="ARBA" id="ARBA00012417"/>
    </source>
</evidence>
<dbReference type="NCBIfam" id="TIGR00573">
    <property type="entry name" value="dnaq"/>
    <property type="match status" value="1"/>
</dbReference>
<dbReference type="EMBL" id="BMCT01000001">
    <property type="protein sequence ID" value="GGF57683.1"/>
    <property type="molecule type" value="Genomic_DNA"/>
</dbReference>
<dbReference type="SMART" id="SM00479">
    <property type="entry name" value="EXOIII"/>
    <property type="match status" value="1"/>
</dbReference>
<name>A0A917F7D1_9HYPH</name>
<dbReference type="InterPro" id="IPR013520">
    <property type="entry name" value="Ribonucl_H"/>
</dbReference>
<evidence type="ECO:0000313" key="10">
    <source>
        <dbReference type="Proteomes" id="UP000606044"/>
    </source>
</evidence>
<gene>
    <name evidence="9" type="ORF">GCM10007301_16730</name>
</gene>
<reference evidence="9" key="2">
    <citation type="submission" date="2020-09" db="EMBL/GenBank/DDBJ databases">
        <authorList>
            <person name="Sun Q."/>
            <person name="Sedlacek I."/>
        </authorList>
    </citation>
    <scope>NUCLEOTIDE SEQUENCE</scope>
    <source>
        <strain evidence="9">CCM 7897</strain>
    </source>
</reference>
<proteinExistence type="predicted"/>
<dbReference type="Gene3D" id="3.30.420.10">
    <property type="entry name" value="Ribonuclease H-like superfamily/Ribonuclease H"/>
    <property type="match status" value="1"/>
</dbReference>
<organism evidence="9 10">
    <name type="scientific">Azorhizobium oxalatiphilum</name>
    <dbReference type="NCBI Taxonomy" id="980631"/>
    <lineage>
        <taxon>Bacteria</taxon>
        <taxon>Pseudomonadati</taxon>
        <taxon>Pseudomonadota</taxon>
        <taxon>Alphaproteobacteria</taxon>
        <taxon>Hyphomicrobiales</taxon>
        <taxon>Xanthobacteraceae</taxon>
        <taxon>Azorhizobium</taxon>
    </lineage>
</organism>